<evidence type="ECO:0000256" key="3">
    <source>
        <dbReference type="ARBA" id="ARBA00023136"/>
    </source>
</evidence>
<dbReference type="InterPro" id="IPR036259">
    <property type="entry name" value="MFS_trans_sf"/>
</dbReference>
<feature type="transmembrane region" description="Helical" evidence="4">
    <location>
        <begin position="170"/>
        <end position="192"/>
    </location>
</feature>
<organism evidence="6">
    <name type="scientific">Telmatobacter sp. DSM 110680</name>
    <dbReference type="NCBI Taxonomy" id="3036704"/>
    <lineage>
        <taxon>Bacteria</taxon>
        <taxon>Pseudomonadati</taxon>
        <taxon>Acidobacteriota</taxon>
        <taxon>Terriglobia</taxon>
        <taxon>Terriglobales</taxon>
        <taxon>Acidobacteriaceae</taxon>
        <taxon>Telmatobacter</taxon>
    </lineage>
</organism>
<dbReference type="SUPFAM" id="SSF103473">
    <property type="entry name" value="MFS general substrate transporter"/>
    <property type="match status" value="1"/>
</dbReference>
<evidence type="ECO:0000256" key="2">
    <source>
        <dbReference type="ARBA" id="ARBA00022989"/>
    </source>
</evidence>
<dbReference type="Pfam" id="PF07690">
    <property type="entry name" value="MFS_1"/>
    <property type="match status" value="1"/>
</dbReference>
<dbReference type="Gene3D" id="1.20.1250.20">
    <property type="entry name" value="MFS general substrate transporter like domains"/>
    <property type="match status" value="1"/>
</dbReference>
<dbReference type="InterPro" id="IPR011701">
    <property type="entry name" value="MFS"/>
</dbReference>
<dbReference type="PANTHER" id="PTHR23531">
    <property type="entry name" value="QUINOLENE RESISTANCE PROTEIN NORA"/>
    <property type="match status" value="1"/>
</dbReference>
<name>A0AAU7DSG3_9BACT</name>
<accession>A0AAU7DSG3</accession>
<keyword evidence="3 4" id="KW-0472">Membrane</keyword>
<dbReference type="InterPro" id="IPR020846">
    <property type="entry name" value="MFS_dom"/>
</dbReference>
<keyword evidence="2 4" id="KW-1133">Transmembrane helix</keyword>
<feature type="transmembrane region" description="Helical" evidence="4">
    <location>
        <begin position="80"/>
        <end position="99"/>
    </location>
</feature>
<dbReference type="InterPro" id="IPR052714">
    <property type="entry name" value="MFS_Exporter"/>
</dbReference>
<feature type="domain" description="Major facilitator superfamily (MFS) profile" evidence="5">
    <location>
        <begin position="14"/>
        <end position="231"/>
    </location>
</feature>
<protein>
    <submittedName>
        <fullName evidence="6">MFS transporter</fullName>
    </submittedName>
</protein>
<sequence length="231" mass="24302">METHWGLSSVAILTIVIGALAYLWAAFKPPVPVVAGEHLPFRNVLGRVTPHGMGLALGGVGYSALATFVTLFYVSRHWDGAALCLTAFGTAFIVARLLFIRTIGTFGGFPVAKICLIVESLGVLLLWRSVSPWMALCGAALTGFGYSLVFPALGVEAVERVPVENRGTALGVYTVFADVSFFMVGPVAGAVIGAFGYASVFLFALLCVLAALTIVLILARNKSHPVLASVD</sequence>
<gene>
    <name evidence="6" type="ORF">P8935_10185</name>
</gene>
<feature type="transmembrane region" description="Helical" evidence="4">
    <location>
        <begin position="133"/>
        <end position="158"/>
    </location>
</feature>
<evidence type="ECO:0000256" key="1">
    <source>
        <dbReference type="ARBA" id="ARBA00022692"/>
    </source>
</evidence>
<feature type="transmembrane region" description="Helical" evidence="4">
    <location>
        <begin position="48"/>
        <end position="74"/>
    </location>
</feature>
<evidence type="ECO:0000259" key="5">
    <source>
        <dbReference type="PROSITE" id="PS50850"/>
    </source>
</evidence>
<dbReference type="GO" id="GO:0022857">
    <property type="term" value="F:transmembrane transporter activity"/>
    <property type="evidence" value="ECO:0007669"/>
    <property type="project" value="InterPro"/>
</dbReference>
<feature type="transmembrane region" description="Helical" evidence="4">
    <location>
        <begin position="198"/>
        <end position="219"/>
    </location>
</feature>
<feature type="transmembrane region" description="Helical" evidence="4">
    <location>
        <begin position="106"/>
        <end position="127"/>
    </location>
</feature>
<keyword evidence="1 4" id="KW-0812">Transmembrane</keyword>
<dbReference type="AlphaFoldDB" id="A0AAU7DSG3"/>
<evidence type="ECO:0000313" key="6">
    <source>
        <dbReference type="EMBL" id="XBH19666.1"/>
    </source>
</evidence>
<dbReference type="PROSITE" id="PS50850">
    <property type="entry name" value="MFS"/>
    <property type="match status" value="1"/>
</dbReference>
<evidence type="ECO:0000256" key="4">
    <source>
        <dbReference type="SAM" id="Phobius"/>
    </source>
</evidence>
<reference evidence="6" key="1">
    <citation type="submission" date="2023-03" db="EMBL/GenBank/DDBJ databases">
        <title>Edaphobacter sp.</title>
        <authorList>
            <person name="Huber K.J."/>
            <person name="Papendorf J."/>
            <person name="Pilke C."/>
            <person name="Bunk B."/>
            <person name="Sproeer C."/>
            <person name="Pester M."/>
        </authorList>
    </citation>
    <scope>NUCLEOTIDE SEQUENCE</scope>
    <source>
        <strain evidence="6">DSM 110680</strain>
    </source>
</reference>
<dbReference type="EMBL" id="CP121196">
    <property type="protein sequence ID" value="XBH19666.1"/>
    <property type="molecule type" value="Genomic_DNA"/>
</dbReference>
<proteinExistence type="predicted"/>
<dbReference type="PANTHER" id="PTHR23531:SF1">
    <property type="entry name" value="QUINOLENE RESISTANCE PROTEIN NORA"/>
    <property type="match status" value="1"/>
</dbReference>
<dbReference type="RefSeq" id="WP_348264885.1">
    <property type="nucleotide sequence ID" value="NZ_CP121196.1"/>
</dbReference>
<feature type="transmembrane region" description="Helical" evidence="4">
    <location>
        <begin position="6"/>
        <end position="27"/>
    </location>
</feature>